<dbReference type="OrthoDB" id="2922289at2759"/>
<name>A0A2J6RE41_HYAVF</name>
<gene>
    <name evidence="1" type="ORF">L207DRAFT_586467</name>
</gene>
<dbReference type="EMBL" id="KZ613950">
    <property type="protein sequence ID" value="PMD36778.1"/>
    <property type="molecule type" value="Genomic_DNA"/>
</dbReference>
<dbReference type="AlphaFoldDB" id="A0A2J6RE41"/>
<evidence type="ECO:0000313" key="2">
    <source>
        <dbReference type="Proteomes" id="UP000235786"/>
    </source>
</evidence>
<reference evidence="1 2" key="1">
    <citation type="submission" date="2016-04" db="EMBL/GenBank/DDBJ databases">
        <title>A degradative enzymes factory behind the ericoid mycorrhizal symbiosis.</title>
        <authorList>
            <consortium name="DOE Joint Genome Institute"/>
            <person name="Martino E."/>
            <person name="Morin E."/>
            <person name="Grelet G."/>
            <person name="Kuo A."/>
            <person name="Kohler A."/>
            <person name="Daghino S."/>
            <person name="Barry K."/>
            <person name="Choi C."/>
            <person name="Cichocki N."/>
            <person name="Clum A."/>
            <person name="Copeland A."/>
            <person name="Hainaut M."/>
            <person name="Haridas S."/>
            <person name="Labutti K."/>
            <person name="Lindquist E."/>
            <person name="Lipzen A."/>
            <person name="Khouja H.-R."/>
            <person name="Murat C."/>
            <person name="Ohm R."/>
            <person name="Olson A."/>
            <person name="Spatafora J."/>
            <person name="Veneault-Fourrey C."/>
            <person name="Henrissat B."/>
            <person name="Grigoriev I."/>
            <person name="Martin F."/>
            <person name="Perotto S."/>
        </authorList>
    </citation>
    <scope>NUCLEOTIDE SEQUENCE [LARGE SCALE GENOMIC DNA]</scope>
    <source>
        <strain evidence="1 2">F</strain>
    </source>
</reference>
<accession>A0A2J6RE41</accession>
<sequence length="378" mass="43692">MPSPPGSPEKPPCECRVCIKSFRTLQQQKDTAFQYTKSLSNKEATWLAGLEWATIHREWKAICTLMDKHDGLIQGCWGMKTRLERYEILKVAMKGWGGELEQELILWPESPKTKAQLSTKALLLNYLTMNRLTAEPGSFLALLYGRRFHRPQDWLLSDNQRLEWVWESGLINVPFSKVSMNIDADSPLCYELHTSHVACRNSLKIGFPRAILLLEAQRTIMALLRKVGEIIRMEGLPTVSKMEQVFRCYELKYTSSEKELWCAYLNQQLTGPRVFRDYGIQVAAQLRLHLVADHLQCVQSHWRSLHQMILLIAAAMGPAAKNGEDIIRETVCALSYDIWNYWSWRLIYAACENVRLRRLKLETSTRGTRKISNLQYQA</sequence>
<keyword evidence="2" id="KW-1185">Reference proteome</keyword>
<evidence type="ECO:0000313" key="1">
    <source>
        <dbReference type="EMBL" id="PMD36778.1"/>
    </source>
</evidence>
<proteinExistence type="predicted"/>
<dbReference type="STRING" id="1149755.A0A2J6RE41"/>
<protein>
    <submittedName>
        <fullName evidence="1">Uncharacterized protein</fullName>
    </submittedName>
</protein>
<dbReference type="Proteomes" id="UP000235786">
    <property type="component" value="Unassembled WGS sequence"/>
</dbReference>
<organism evidence="1 2">
    <name type="scientific">Hyaloscypha variabilis (strain UAMH 11265 / GT02V1 / F)</name>
    <name type="common">Meliniomyces variabilis</name>
    <dbReference type="NCBI Taxonomy" id="1149755"/>
    <lineage>
        <taxon>Eukaryota</taxon>
        <taxon>Fungi</taxon>
        <taxon>Dikarya</taxon>
        <taxon>Ascomycota</taxon>
        <taxon>Pezizomycotina</taxon>
        <taxon>Leotiomycetes</taxon>
        <taxon>Helotiales</taxon>
        <taxon>Hyaloscyphaceae</taxon>
        <taxon>Hyaloscypha</taxon>
        <taxon>Hyaloscypha variabilis</taxon>
    </lineage>
</organism>